<accession>A0ABR4PH38</accession>
<evidence type="ECO:0000313" key="5">
    <source>
        <dbReference type="EMBL" id="KAL3422651.1"/>
    </source>
</evidence>
<dbReference type="SUPFAM" id="SSF53335">
    <property type="entry name" value="S-adenosyl-L-methionine-dependent methyltransferases"/>
    <property type="match status" value="1"/>
</dbReference>
<keyword evidence="1" id="KW-0489">Methyltransferase</keyword>
<gene>
    <name evidence="5" type="ORF">PVAG01_06807</name>
</gene>
<dbReference type="SUPFAM" id="SSF46785">
    <property type="entry name" value="Winged helix' DNA-binding domain"/>
    <property type="match status" value="1"/>
</dbReference>
<reference evidence="5 6" key="1">
    <citation type="submission" date="2024-06" db="EMBL/GenBank/DDBJ databases">
        <title>Complete genome of Phlyctema vagabunda strain 19-DSS-EL-015.</title>
        <authorList>
            <person name="Fiorenzani C."/>
        </authorList>
    </citation>
    <scope>NUCLEOTIDE SEQUENCE [LARGE SCALE GENOMIC DNA]</scope>
    <source>
        <strain evidence="5 6">19-DSS-EL-015</strain>
    </source>
</reference>
<sequence length="480" mass="53562">MVGIRISSNNLKQLPLRWARVQKRCHSSAVAHSAARPIHAPLQQQRKTSDLVELAAVITRETEKLNGYLRDRGLPTPGFDIDSPLNFPSLPADIKRARESVVQATKDLNDLVTGPEESIRYMAWDHNNSLSLHAIYHYNIAKSFPIGSTATYAEISRVVGVDEMNVRRLLRHAMTNRIFQEVAPGVVGHTAASRLIAENQQMEDWIGFCVEDMWPGAAATVKALDTYPSASEPVQTGFCFAHETVNKEPMFVTFGKSPVRAKRMGGAMKSLTGGEGYEVDYLVDNYNWESIDSLPGGGTVVDIGGSHGFVCVDLAKRWSNMKFVVQDLPKTVASAPDLGALKERITFQAHDFHTLQPVKGADVYLYRWILHNHSTPYAINMLRQLIPALKKGARIVINDHCLPEPNTQSPRDEKIMRTMDLVMLTLLNAQERTEEEFRSLFAQADSRFAFKGVTQPEGCRMSIIEAVWEGEDFAQVDGLE</sequence>
<feature type="domain" description="O-methyltransferase C-terminal" evidence="4">
    <location>
        <begin position="291"/>
        <end position="444"/>
    </location>
</feature>
<dbReference type="PROSITE" id="PS51683">
    <property type="entry name" value="SAM_OMT_II"/>
    <property type="match status" value="1"/>
</dbReference>
<dbReference type="InterPro" id="IPR001077">
    <property type="entry name" value="COMT_C"/>
</dbReference>
<dbReference type="Pfam" id="PF00891">
    <property type="entry name" value="Methyltransf_2"/>
    <property type="match status" value="1"/>
</dbReference>
<dbReference type="InterPro" id="IPR016461">
    <property type="entry name" value="COMT-like"/>
</dbReference>
<name>A0ABR4PH38_9HELO</name>
<evidence type="ECO:0000256" key="2">
    <source>
        <dbReference type="ARBA" id="ARBA00022679"/>
    </source>
</evidence>
<dbReference type="Proteomes" id="UP001629113">
    <property type="component" value="Unassembled WGS sequence"/>
</dbReference>
<keyword evidence="2" id="KW-0808">Transferase</keyword>
<dbReference type="PANTHER" id="PTHR43712:SF16">
    <property type="entry name" value="O-METHYLTRANSFERASE ELCB"/>
    <property type="match status" value="1"/>
</dbReference>
<dbReference type="InterPro" id="IPR036390">
    <property type="entry name" value="WH_DNA-bd_sf"/>
</dbReference>
<proteinExistence type="predicted"/>
<dbReference type="EMBL" id="JBFCZG010000005">
    <property type="protein sequence ID" value="KAL3422651.1"/>
    <property type="molecule type" value="Genomic_DNA"/>
</dbReference>
<dbReference type="Gene3D" id="3.40.50.150">
    <property type="entry name" value="Vaccinia Virus protein VP39"/>
    <property type="match status" value="1"/>
</dbReference>
<organism evidence="5 6">
    <name type="scientific">Phlyctema vagabunda</name>
    <dbReference type="NCBI Taxonomy" id="108571"/>
    <lineage>
        <taxon>Eukaryota</taxon>
        <taxon>Fungi</taxon>
        <taxon>Dikarya</taxon>
        <taxon>Ascomycota</taxon>
        <taxon>Pezizomycotina</taxon>
        <taxon>Leotiomycetes</taxon>
        <taxon>Helotiales</taxon>
        <taxon>Dermateaceae</taxon>
        <taxon>Phlyctema</taxon>
    </lineage>
</organism>
<evidence type="ECO:0000313" key="6">
    <source>
        <dbReference type="Proteomes" id="UP001629113"/>
    </source>
</evidence>
<dbReference type="InterPro" id="IPR029063">
    <property type="entry name" value="SAM-dependent_MTases_sf"/>
</dbReference>
<evidence type="ECO:0000256" key="3">
    <source>
        <dbReference type="ARBA" id="ARBA00022691"/>
    </source>
</evidence>
<keyword evidence="6" id="KW-1185">Reference proteome</keyword>
<dbReference type="PANTHER" id="PTHR43712">
    <property type="entry name" value="PUTATIVE (AFU_ORTHOLOGUE AFUA_4G14580)-RELATED"/>
    <property type="match status" value="1"/>
</dbReference>
<dbReference type="Gene3D" id="1.10.10.10">
    <property type="entry name" value="Winged helix-like DNA-binding domain superfamily/Winged helix DNA-binding domain"/>
    <property type="match status" value="1"/>
</dbReference>
<keyword evidence="3" id="KW-0949">S-adenosyl-L-methionine</keyword>
<evidence type="ECO:0000259" key="4">
    <source>
        <dbReference type="Pfam" id="PF00891"/>
    </source>
</evidence>
<evidence type="ECO:0000256" key="1">
    <source>
        <dbReference type="ARBA" id="ARBA00022603"/>
    </source>
</evidence>
<comment type="caution">
    <text evidence="5">The sequence shown here is derived from an EMBL/GenBank/DDBJ whole genome shotgun (WGS) entry which is preliminary data.</text>
</comment>
<protein>
    <submittedName>
        <fullName evidence="5">O-methyltransferase</fullName>
    </submittedName>
</protein>
<dbReference type="InterPro" id="IPR036388">
    <property type="entry name" value="WH-like_DNA-bd_sf"/>
</dbReference>